<comment type="caution">
    <text evidence="7">The sequence shown here is derived from an EMBL/GenBank/DDBJ whole genome shotgun (WGS) entry which is preliminary data.</text>
</comment>
<dbReference type="PANTHER" id="PTHR32338">
    <property type="entry name" value="N-ACETYL-GAMMA-GLUTAMYL-PHOSPHATE REDUCTASE, CHLOROPLASTIC-RELATED-RELATED"/>
    <property type="match status" value="1"/>
</dbReference>
<dbReference type="AlphaFoldDB" id="A0A5M6ZAI3"/>
<keyword evidence="2 5" id="KW-0028">Amino-acid biosynthesis</keyword>
<evidence type="ECO:0000256" key="3">
    <source>
        <dbReference type="ARBA" id="ARBA00022857"/>
    </source>
</evidence>
<feature type="domain" description="Semialdehyde dehydrogenase NAD-binding" evidence="6">
    <location>
        <begin position="3"/>
        <end position="124"/>
    </location>
</feature>
<evidence type="ECO:0000313" key="7">
    <source>
        <dbReference type="EMBL" id="KAA5800934.1"/>
    </source>
</evidence>
<comment type="pathway">
    <text evidence="5">Amino-acid biosynthesis; L-arginine biosynthesis; N(2)-acetyl-L-ornithine from L-glutamate: step 3/4.</text>
</comment>
<dbReference type="Gene3D" id="3.40.50.720">
    <property type="entry name" value="NAD(P)-binding Rossmann-like Domain"/>
    <property type="match status" value="1"/>
</dbReference>
<dbReference type="GO" id="GO:0006526">
    <property type="term" value="P:L-arginine biosynthetic process"/>
    <property type="evidence" value="ECO:0007669"/>
    <property type="project" value="UniProtKB-UniRule"/>
</dbReference>
<keyword evidence="5" id="KW-0963">Cytoplasm</keyword>
<dbReference type="EMBL" id="VWOJ01000005">
    <property type="protein sequence ID" value="KAA5800934.1"/>
    <property type="molecule type" value="Genomic_DNA"/>
</dbReference>
<accession>A0A5M6ZAI3</accession>
<dbReference type="GO" id="GO:0070401">
    <property type="term" value="F:NADP+ binding"/>
    <property type="evidence" value="ECO:0007669"/>
    <property type="project" value="InterPro"/>
</dbReference>
<comment type="subcellular location">
    <subcellularLocation>
        <location evidence="5">Cytoplasm</location>
    </subcellularLocation>
</comment>
<dbReference type="HAMAP" id="MF_00150">
    <property type="entry name" value="ArgC_type1"/>
    <property type="match status" value="1"/>
</dbReference>
<dbReference type="InterPro" id="IPR036291">
    <property type="entry name" value="NAD(P)-bd_dom_sf"/>
</dbReference>
<gene>
    <name evidence="5" type="primary">argC</name>
    <name evidence="7" type="ORF">F1654_12770</name>
</gene>
<dbReference type="Proteomes" id="UP000325122">
    <property type="component" value="Unassembled WGS sequence"/>
</dbReference>
<dbReference type="GO" id="GO:0005737">
    <property type="term" value="C:cytoplasm"/>
    <property type="evidence" value="ECO:0007669"/>
    <property type="project" value="UniProtKB-SubCell"/>
</dbReference>
<dbReference type="Pfam" id="PF22698">
    <property type="entry name" value="Semialdhyde_dhC_1"/>
    <property type="match status" value="1"/>
</dbReference>
<dbReference type="InterPro" id="IPR000534">
    <property type="entry name" value="Semialdehyde_DH_NAD-bd"/>
</dbReference>
<dbReference type="SUPFAM" id="SSF55347">
    <property type="entry name" value="Glyceraldehyde-3-phosphate dehydrogenase-like, C-terminal domain"/>
    <property type="match status" value="1"/>
</dbReference>
<keyword evidence="8" id="KW-1185">Reference proteome</keyword>
<dbReference type="CDD" id="cd24149">
    <property type="entry name" value="AGPR_N_ARG5_6_like"/>
    <property type="match status" value="1"/>
</dbReference>
<dbReference type="SUPFAM" id="SSF51735">
    <property type="entry name" value="NAD(P)-binding Rossmann-fold domains"/>
    <property type="match status" value="1"/>
</dbReference>
<keyword evidence="4 5" id="KW-0560">Oxidoreductase</keyword>
<keyword evidence="1 5" id="KW-0055">Arginine biosynthesis</keyword>
<evidence type="ECO:0000256" key="5">
    <source>
        <dbReference type="HAMAP-Rule" id="MF_00150"/>
    </source>
</evidence>
<keyword evidence="3 5" id="KW-0521">NADP</keyword>
<dbReference type="GO" id="GO:0051287">
    <property type="term" value="F:NAD binding"/>
    <property type="evidence" value="ECO:0007669"/>
    <property type="project" value="InterPro"/>
</dbReference>
<dbReference type="InterPro" id="IPR050085">
    <property type="entry name" value="AGPR"/>
</dbReference>
<name>A0A5M6ZAI3_9PROT</name>
<dbReference type="EC" id="1.2.1.38" evidence="5"/>
<dbReference type="Gene3D" id="3.30.360.10">
    <property type="entry name" value="Dihydrodipicolinate Reductase, domain 2"/>
    <property type="match status" value="1"/>
</dbReference>
<dbReference type="GO" id="GO:0003942">
    <property type="term" value="F:N-acetyl-gamma-glutamyl-phosphate reductase activity"/>
    <property type="evidence" value="ECO:0007669"/>
    <property type="project" value="UniProtKB-UniRule"/>
</dbReference>
<dbReference type="UniPathway" id="UPA00068">
    <property type="reaction ID" value="UER00108"/>
</dbReference>
<dbReference type="SMART" id="SM00859">
    <property type="entry name" value="Semialdhyde_dh"/>
    <property type="match status" value="1"/>
</dbReference>
<dbReference type="InterPro" id="IPR000706">
    <property type="entry name" value="AGPR_type-1"/>
</dbReference>
<dbReference type="RefSeq" id="WP_150023953.1">
    <property type="nucleotide sequence ID" value="NZ_VWOJ01000005.1"/>
</dbReference>
<comment type="function">
    <text evidence="5">Catalyzes the NADPH-dependent reduction of N-acetyl-5-glutamyl phosphate to yield N-acetyl-L-glutamate 5-semialdehyde.</text>
</comment>
<dbReference type="InterPro" id="IPR058924">
    <property type="entry name" value="AGPR_dimerisation_dom"/>
</dbReference>
<dbReference type="NCBIfam" id="TIGR01850">
    <property type="entry name" value="argC"/>
    <property type="match status" value="1"/>
</dbReference>
<dbReference type="Pfam" id="PF01118">
    <property type="entry name" value="Semialdhyde_dh"/>
    <property type="match status" value="1"/>
</dbReference>
<evidence type="ECO:0000259" key="6">
    <source>
        <dbReference type="SMART" id="SM00859"/>
    </source>
</evidence>
<protein>
    <recommendedName>
        <fullName evidence="5">N-acetyl-gamma-glutamyl-phosphate reductase</fullName>
        <shortName evidence="5">AGPR</shortName>
        <ecNumber evidence="5">1.2.1.38</ecNumber>
    </recommendedName>
    <alternativeName>
        <fullName evidence="5">N-acetyl-glutamate semialdehyde dehydrogenase</fullName>
        <shortName evidence="5">NAGSA dehydrogenase</shortName>
    </alternativeName>
</protein>
<evidence type="ECO:0000313" key="8">
    <source>
        <dbReference type="Proteomes" id="UP000325122"/>
    </source>
</evidence>
<evidence type="ECO:0000256" key="4">
    <source>
        <dbReference type="ARBA" id="ARBA00023002"/>
    </source>
</evidence>
<proteinExistence type="inferred from homology"/>
<reference evidence="7 8" key="1">
    <citation type="submission" date="2019-09" db="EMBL/GenBank/DDBJ databases">
        <authorList>
            <person name="Kevbrin V."/>
            <person name="Grouzdev D.S."/>
        </authorList>
    </citation>
    <scope>NUCLEOTIDE SEQUENCE [LARGE SCALE GENOMIC DNA]</scope>
    <source>
        <strain evidence="7 8">G-192</strain>
    </source>
</reference>
<dbReference type="PANTHER" id="PTHR32338:SF10">
    <property type="entry name" value="N-ACETYL-GAMMA-GLUTAMYL-PHOSPHATE REDUCTASE, CHLOROPLASTIC-RELATED"/>
    <property type="match status" value="1"/>
</dbReference>
<evidence type="ECO:0000256" key="1">
    <source>
        <dbReference type="ARBA" id="ARBA00022571"/>
    </source>
</evidence>
<organism evidence="7 8">
    <name type="scientific">Alkalicaulis satelles</name>
    <dbReference type="NCBI Taxonomy" id="2609175"/>
    <lineage>
        <taxon>Bacteria</taxon>
        <taxon>Pseudomonadati</taxon>
        <taxon>Pseudomonadota</taxon>
        <taxon>Alphaproteobacteria</taxon>
        <taxon>Maricaulales</taxon>
        <taxon>Maricaulaceae</taxon>
        <taxon>Alkalicaulis</taxon>
    </lineage>
</organism>
<comment type="similarity">
    <text evidence="5">Belongs to the NAGSA dehydrogenase family. Type 1 subfamily.</text>
</comment>
<comment type="catalytic activity">
    <reaction evidence="5">
        <text>N-acetyl-L-glutamate 5-semialdehyde + phosphate + NADP(+) = N-acetyl-L-glutamyl 5-phosphate + NADPH + H(+)</text>
        <dbReference type="Rhea" id="RHEA:21588"/>
        <dbReference type="ChEBI" id="CHEBI:15378"/>
        <dbReference type="ChEBI" id="CHEBI:29123"/>
        <dbReference type="ChEBI" id="CHEBI:43474"/>
        <dbReference type="ChEBI" id="CHEBI:57783"/>
        <dbReference type="ChEBI" id="CHEBI:57936"/>
        <dbReference type="ChEBI" id="CHEBI:58349"/>
        <dbReference type="EC" id="1.2.1.38"/>
    </reaction>
</comment>
<feature type="active site" evidence="5">
    <location>
        <position position="133"/>
    </location>
</feature>
<evidence type="ECO:0000256" key="2">
    <source>
        <dbReference type="ARBA" id="ARBA00022605"/>
    </source>
</evidence>
<dbReference type="CDD" id="cd23936">
    <property type="entry name" value="AGPR_C_ARG5_6_like"/>
    <property type="match status" value="1"/>
</dbReference>
<sequence length="314" mass="33389">MKTVGLVGARGHTGRELIALIARRPDMRLTFAVSRAMAGKPVRDLAPEAPDGLEFEALDAQACAARGADAVILAMPNGEAGAYVAAFEAAAPDIVLVDLSADYRFDDSWAYGLPEIYGRQRLKRARRISNPGCYATAGQLCTAPVRPWLSGPAHLFGVSGYSGAGTTPSRKNDLAALKDNLMPYTLTGHIHEREMSRHLGHEVRFSPHVAAFFRGIVMTAQLEFKTPVSEADLRAAYAKAYEGEPLIRLTDAIPEITDGANIPGAVLGGLSLTADGRRAVIVCALDNLLKGAAVQAMQNLALALDLPEFEGLGV</sequence>